<evidence type="ECO:0000256" key="1">
    <source>
        <dbReference type="SAM" id="MobiDB-lite"/>
    </source>
</evidence>
<comment type="caution">
    <text evidence="3">The sequence shown here is derived from an EMBL/GenBank/DDBJ whole genome shotgun (WGS) entry which is preliminary data.</text>
</comment>
<keyword evidence="4" id="KW-1185">Reference proteome</keyword>
<evidence type="ECO:0000313" key="3">
    <source>
        <dbReference type="EMBL" id="MCS0610922.1"/>
    </source>
</evidence>
<feature type="compositionally biased region" description="Low complexity" evidence="1">
    <location>
        <begin position="220"/>
        <end position="230"/>
    </location>
</feature>
<dbReference type="EMBL" id="JANUGV010000010">
    <property type="protein sequence ID" value="MCS0610922.1"/>
    <property type="molecule type" value="Genomic_DNA"/>
</dbReference>
<accession>A0ABT2BQY3</accession>
<proteinExistence type="predicted"/>
<evidence type="ECO:0000313" key="4">
    <source>
        <dbReference type="Proteomes" id="UP001205861"/>
    </source>
</evidence>
<dbReference type="Proteomes" id="UP001205861">
    <property type="component" value="Unassembled WGS sequence"/>
</dbReference>
<evidence type="ECO:0000256" key="2">
    <source>
        <dbReference type="SAM" id="Phobius"/>
    </source>
</evidence>
<name>A0ABT2BQY3_9BURK</name>
<keyword evidence="2" id="KW-1133">Transmembrane helix</keyword>
<sequence>MRPSDENQHSTRPNLMSSPRRGGNDESILAMLERDGMRGLGRGPASPARLGWYVGGAALAACLVGTLIWLARDNTGLPPGEPVAQASTVETTPARGESDGQHAAIIDEARPALALQDEPPLVLLSPPAQSSAEEAPRPTHAAVVVDETAGVPKQAAVPEAAPKPVAALIEQPAARHEAVAAVPVPRVPEPKRPARAGQRPRAGKLALAQHGKPPARPKKPAAAAQPGNAPVDSDVALISAVIQHSAKHNDGGCEAEAGCAAKATAEP</sequence>
<keyword evidence="2" id="KW-0472">Membrane</keyword>
<feature type="region of interest" description="Disordered" evidence="1">
    <location>
        <begin position="187"/>
        <end position="230"/>
    </location>
</feature>
<feature type="compositionally biased region" description="Low complexity" evidence="1">
    <location>
        <begin position="252"/>
        <end position="267"/>
    </location>
</feature>
<feature type="compositionally biased region" description="Low complexity" evidence="1">
    <location>
        <begin position="195"/>
        <end position="204"/>
    </location>
</feature>
<organism evidence="3 4">
    <name type="scientific">Massilia solisilvae</name>
    <dbReference type="NCBI Taxonomy" id="1811225"/>
    <lineage>
        <taxon>Bacteria</taxon>
        <taxon>Pseudomonadati</taxon>
        <taxon>Pseudomonadota</taxon>
        <taxon>Betaproteobacteria</taxon>
        <taxon>Burkholderiales</taxon>
        <taxon>Oxalobacteraceae</taxon>
        <taxon>Telluria group</taxon>
        <taxon>Massilia</taxon>
    </lineage>
</organism>
<feature type="transmembrane region" description="Helical" evidence="2">
    <location>
        <begin position="50"/>
        <end position="71"/>
    </location>
</feature>
<gene>
    <name evidence="3" type="ORF">NX773_22425</name>
</gene>
<feature type="region of interest" description="Disordered" evidence="1">
    <location>
        <begin position="245"/>
        <end position="267"/>
    </location>
</feature>
<keyword evidence="2" id="KW-0812">Transmembrane</keyword>
<feature type="region of interest" description="Disordered" evidence="1">
    <location>
        <begin position="1"/>
        <end position="24"/>
    </location>
</feature>
<reference evidence="3 4" key="1">
    <citation type="submission" date="2022-08" db="EMBL/GenBank/DDBJ databases">
        <title>Reclassification of Massilia species as members of the genera Telluria, Duganella, Pseudoduganella, Mokoshia gen. nov. and Zemynaea gen. nov. using orthogonal and non-orthogonal genome-based approaches.</title>
        <authorList>
            <person name="Bowman J.P."/>
        </authorList>
    </citation>
    <scope>NUCLEOTIDE SEQUENCE [LARGE SCALE GENOMIC DNA]</scope>
    <source>
        <strain evidence="3 4">JCM 31607</strain>
    </source>
</reference>
<protein>
    <submittedName>
        <fullName evidence="3">Uncharacterized protein</fullName>
    </submittedName>
</protein>
<dbReference type="RefSeq" id="WP_258858454.1">
    <property type="nucleotide sequence ID" value="NZ_JANUGV010000010.1"/>
</dbReference>